<dbReference type="Gene3D" id="1.10.510.10">
    <property type="entry name" value="Transferase(Phosphotransferase) domain 1"/>
    <property type="match status" value="1"/>
</dbReference>
<dbReference type="PRINTS" id="PR00019">
    <property type="entry name" value="LEURICHRPT"/>
</dbReference>
<evidence type="ECO:0000256" key="5">
    <source>
        <dbReference type="ARBA" id="ARBA00022614"/>
    </source>
</evidence>
<evidence type="ECO:0000256" key="17">
    <source>
        <dbReference type="ARBA" id="ARBA00048679"/>
    </source>
</evidence>
<dbReference type="Gene3D" id="2.60.120.430">
    <property type="entry name" value="Galactose-binding lectin"/>
    <property type="match status" value="1"/>
</dbReference>
<evidence type="ECO:0000256" key="2">
    <source>
        <dbReference type="ARBA" id="ARBA00012513"/>
    </source>
</evidence>
<evidence type="ECO:0000256" key="14">
    <source>
        <dbReference type="ARBA" id="ARBA00023136"/>
    </source>
</evidence>
<keyword evidence="14 19" id="KW-0472">Membrane</keyword>
<feature type="signal peptide" evidence="20">
    <location>
        <begin position="1"/>
        <end position="21"/>
    </location>
</feature>
<evidence type="ECO:0000256" key="16">
    <source>
        <dbReference type="ARBA" id="ARBA00047899"/>
    </source>
</evidence>
<comment type="catalytic activity">
    <reaction evidence="17">
        <text>L-seryl-[protein] + ATP = O-phospho-L-seryl-[protein] + ADP + H(+)</text>
        <dbReference type="Rhea" id="RHEA:17989"/>
        <dbReference type="Rhea" id="RHEA-COMP:9863"/>
        <dbReference type="Rhea" id="RHEA-COMP:11604"/>
        <dbReference type="ChEBI" id="CHEBI:15378"/>
        <dbReference type="ChEBI" id="CHEBI:29999"/>
        <dbReference type="ChEBI" id="CHEBI:30616"/>
        <dbReference type="ChEBI" id="CHEBI:83421"/>
        <dbReference type="ChEBI" id="CHEBI:456216"/>
        <dbReference type="EC" id="2.7.11.1"/>
    </reaction>
</comment>
<dbReference type="Gene3D" id="3.80.10.10">
    <property type="entry name" value="Ribonuclease Inhibitor"/>
    <property type="match status" value="1"/>
</dbReference>
<keyword evidence="5" id="KW-0433">Leucine-rich repeat</keyword>
<comment type="caution">
    <text evidence="22">The sequence shown here is derived from an EMBL/GenBank/DDBJ whole genome shotgun (WGS) entry which is preliminary data.</text>
</comment>
<keyword evidence="15" id="KW-0675">Receptor</keyword>
<dbReference type="FunFam" id="1.10.510.10:FF:000146">
    <property type="entry name" value="LRR receptor-like serine/threonine-protein kinase IOS1"/>
    <property type="match status" value="1"/>
</dbReference>
<reference evidence="22 23" key="1">
    <citation type="submission" date="2021-09" db="EMBL/GenBank/DDBJ databases">
        <title>Genomic insights and catalytic innovation underlie evolution of tropane alkaloids biosynthesis.</title>
        <authorList>
            <person name="Wang Y.-J."/>
            <person name="Tian T."/>
            <person name="Huang J.-P."/>
            <person name="Huang S.-X."/>
        </authorList>
    </citation>
    <scope>NUCLEOTIDE SEQUENCE [LARGE SCALE GENOMIC DNA]</scope>
    <source>
        <strain evidence="22">KIB-2018</strain>
        <tissue evidence="22">Leaf</tissue>
    </source>
</reference>
<evidence type="ECO:0000256" key="7">
    <source>
        <dbReference type="ARBA" id="ARBA00022692"/>
    </source>
</evidence>
<dbReference type="FunFam" id="3.80.10.10:FF:000129">
    <property type="entry name" value="Leucine-rich repeat receptor-like kinase"/>
    <property type="match status" value="1"/>
</dbReference>
<feature type="transmembrane region" description="Helical" evidence="19">
    <location>
        <begin position="518"/>
        <end position="540"/>
    </location>
</feature>
<keyword evidence="13 19" id="KW-1133">Transmembrane helix</keyword>
<evidence type="ECO:0000256" key="11">
    <source>
        <dbReference type="ARBA" id="ARBA00022777"/>
    </source>
</evidence>
<evidence type="ECO:0000256" key="15">
    <source>
        <dbReference type="ARBA" id="ARBA00023170"/>
    </source>
</evidence>
<dbReference type="GO" id="GO:0005524">
    <property type="term" value="F:ATP binding"/>
    <property type="evidence" value="ECO:0007669"/>
    <property type="project" value="UniProtKB-UniRule"/>
</dbReference>
<feature type="chain" id="PRO_5043384247" description="non-specific serine/threonine protein kinase" evidence="20">
    <location>
        <begin position="22"/>
        <end position="885"/>
    </location>
</feature>
<organism evidence="22 23">
    <name type="scientific">Erythroxylum novogranatense</name>
    <dbReference type="NCBI Taxonomy" id="1862640"/>
    <lineage>
        <taxon>Eukaryota</taxon>
        <taxon>Viridiplantae</taxon>
        <taxon>Streptophyta</taxon>
        <taxon>Embryophyta</taxon>
        <taxon>Tracheophyta</taxon>
        <taxon>Spermatophyta</taxon>
        <taxon>Magnoliopsida</taxon>
        <taxon>eudicotyledons</taxon>
        <taxon>Gunneridae</taxon>
        <taxon>Pentapetalae</taxon>
        <taxon>rosids</taxon>
        <taxon>fabids</taxon>
        <taxon>Malpighiales</taxon>
        <taxon>Erythroxylaceae</taxon>
        <taxon>Erythroxylum</taxon>
    </lineage>
</organism>
<dbReference type="EC" id="2.7.11.1" evidence="2"/>
<gene>
    <name evidence="22" type="ORF">K2173_024659</name>
</gene>
<proteinExistence type="predicted"/>
<evidence type="ECO:0000259" key="21">
    <source>
        <dbReference type="PROSITE" id="PS50011"/>
    </source>
</evidence>
<dbReference type="PROSITE" id="PS00108">
    <property type="entry name" value="PROTEIN_KINASE_ST"/>
    <property type="match status" value="1"/>
</dbReference>
<keyword evidence="12 18" id="KW-0067">ATP-binding</keyword>
<evidence type="ECO:0000256" key="20">
    <source>
        <dbReference type="SAM" id="SignalP"/>
    </source>
</evidence>
<evidence type="ECO:0000313" key="22">
    <source>
        <dbReference type="EMBL" id="KAJ8756112.1"/>
    </source>
</evidence>
<keyword evidence="6" id="KW-0808">Transferase</keyword>
<dbReference type="EMBL" id="JAIWQS010000009">
    <property type="protein sequence ID" value="KAJ8756112.1"/>
    <property type="molecule type" value="Genomic_DNA"/>
</dbReference>
<evidence type="ECO:0000256" key="9">
    <source>
        <dbReference type="ARBA" id="ARBA00022737"/>
    </source>
</evidence>
<keyword evidence="4" id="KW-0597">Phosphoprotein</keyword>
<comment type="subcellular location">
    <subcellularLocation>
        <location evidence="1">Membrane</location>
        <topology evidence="1">Single-pass membrane protein</topology>
    </subcellularLocation>
</comment>
<dbReference type="InterPro" id="IPR032675">
    <property type="entry name" value="LRR_dom_sf"/>
</dbReference>
<keyword evidence="7 19" id="KW-0812">Transmembrane</keyword>
<dbReference type="PROSITE" id="PS50011">
    <property type="entry name" value="PROTEIN_KINASE_DOM"/>
    <property type="match status" value="1"/>
</dbReference>
<dbReference type="GO" id="GO:0004674">
    <property type="term" value="F:protein serine/threonine kinase activity"/>
    <property type="evidence" value="ECO:0007669"/>
    <property type="project" value="UniProtKB-KW"/>
</dbReference>
<dbReference type="Proteomes" id="UP001159364">
    <property type="component" value="Linkage Group LG09"/>
</dbReference>
<evidence type="ECO:0000256" key="10">
    <source>
        <dbReference type="ARBA" id="ARBA00022741"/>
    </source>
</evidence>
<keyword evidence="11" id="KW-0418">Kinase</keyword>
<evidence type="ECO:0000256" key="8">
    <source>
        <dbReference type="ARBA" id="ARBA00022729"/>
    </source>
</evidence>
<dbReference type="SMART" id="SM00220">
    <property type="entry name" value="S_TKc"/>
    <property type="match status" value="1"/>
</dbReference>
<dbReference type="FunFam" id="3.30.200.20:FF:000394">
    <property type="entry name" value="Leucine-rich repeat receptor-like protein kinase"/>
    <property type="match status" value="1"/>
</dbReference>
<keyword evidence="8 20" id="KW-0732">Signal</keyword>
<dbReference type="SUPFAM" id="SSF56112">
    <property type="entry name" value="Protein kinase-like (PK-like)"/>
    <property type="match status" value="1"/>
</dbReference>
<dbReference type="InterPro" id="IPR001245">
    <property type="entry name" value="Ser-Thr/Tyr_kinase_cat_dom"/>
</dbReference>
<dbReference type="CDD" id="cd14066">
    <property type="entry name" value="STKc_IRAK"/>
    <property type="match status" value="1"/>
</dbReference>
<dbReference type="AlphaFoldDB" id="A0AAV8SUW8"/>
<keyword evidence="9" id="KW-0677">Repeat</keyword>
<dbReference type="Pfam" id="PF07714">
    <property type="entry name" value="PK_Tyr_Ser-Thr"/>
    <property type="match status" value="1"/>
</dbReference>
<evidence type="ECO:0000256" key="1">
    <source>
        <dbReference type="ARBA" id="ARBA00004167"/>
    </source>
</evidence>
<feature type="binding site" evidence="18">
    <location>
        <position position="606"/>
    </location>
    <ligand>
        <name>ATP</name>
        <dbReference type="ChEBI" id="CHEBI:30616"/>
    </ligand>
</feature>
<keyword evidence="23" id="KW-1185">Reference proteome</keyword>
<dbReference type="SUPFAM" id="SSF52058">
    <property type="entry name" value="L domain-like"/>
    <property type="match status" value="1"/>
</dbReference>
<accession>A0AAV8SUW8</accession>
<comment type="catalytic activity">
    <reaction evidence="16">
        <text>L-threonyl-[protein] + ATP = O-phospho-L-threonyl-[protein] + ADP + H(+)</text>
        <dbReference type="Rhea" id="RHEA:46608"/>
        <dbReference type="Rhea" id="RHEA-COMP:11060"/>
        <dbReference type="Rhea" id="RHEA-COMP:11605"/>
        <dbReference type="ChEBI" id="CHEBI:15378"/>
        <dbReference type="ChEBI" id="CHEBI:30013"/>
        <dbReference type="ChEBI" id="CHEBI:30616"/>
        <dbReference type="ChEBI" id="CHEBI:61977"/>
        <dbReference type="ChEBI" id="CHEBI:456216"/>
        <dbReference type="EC" id="2.7.11.1"/>
    </reaction>
</comment>
<dbReference type="InterPro" id="IPR017441">
    <property type="entry name" value="Protein_kinase_ATP_BS"/>
</dbReference>
<dbReference type="GO" id="GO:0016020">
    <property type="term" value="C:membrane"/>
    <property type="evidence" value="ECO:0007669"/>
    <property type="project" value="UniProtKB-SubCell"/>
</dbReference>
<dbReference type="Pfam" id="PF12819">
    <property type="entry name" value="Malectin_like"/>
    <property type="match status" value="1"/>
</dbReference>
<dbReference type="PROSITE" id="PS00107">
    <property type="entry name" value="PROTEIN_KINASE_ATP"/>
    <property type="match status" value="1"/>
</dbReference>
<dbReference type="InterPro" id="IPR001611">
    <property type="entry name" value="Leu-rich_rpt"/>
</dbReference>
<dbReference type="InterPro" id="IPR000719">
    <property type="entry name" value="Prot_kinase_dom"/>
</dbReference>
<dbReference type="InterPro" id="IPR024788">
    <property type="entry name" value="Malectin-like_Carb-bd_dom"/>
</dbReference>
<dbReference type="PROSITE" id="PS51450">
    <property type="entry name" value="LRR"/>
    <property type="match status" value="1"/>
</dbReference>
<name>A0AAV8SUW8_9ROSI</name>
<evidence type="ECO:0000256" key="18">
    <source>
        <dbReference type="PROSITE-ProRule" id="PRU10141"/>
    </source>
</evidence>
<protein>
    <recommendedName>
        <fullName evidence="2">non-specific serine/threonine protein kinase</fullName>
        <ecNumber evidence="2">2.7.11.1</ecNumber>
    </recommendedName>
</protein>
<dbReference type="InterPro" id="IPR011009">
    <property type="entry name" value="Kinase-like_dom_sf"/>
</dbReference>
<sequence length="885" mass="98625">MLQHLLFIFLCVLAPAVPGHGQNQTGFISIDCGLPANGSYTDSKTGLDYISDETFIDSGIRASIGPDFNINGTDTQLLYLRSFPQGGRNCYNISVTGGTKYLIRARFLYGNYDNLNKLPIFDVHIGPNKLVNVQILNASVPVNTEFIYNPSSNYMFVCLVNVGSGIPFISALEFRPLNSTAYPIRSGQQVLFLRKDVGSRTNKQFRFPDDVYDRIWDPYHLMKSTDLSTNITVEPDPQHIEYQLPSNVMRTAESPTNTSAPVNFSISVGASGYNFYVCMHFAEIVKLEANQSRQFDINIQYQMDQLNTNLNTRNWIPSLVPHYLSSTTICTLSTGTLITFLIDKTEASTLPPLLNALEIYYIVEFTQAPTDPSDVVAISEIKSMYKVTKNWQGDPCAPQAYVWDGLNCSYNNAQPTITSLSLSFSALTGEIAPEIANLKSLESLDLSNNNLNGSIPDFLSQLSSLKVLNLAGNNLTGAVPVALIQRSQQGSLLLSVDGNANLCTSISCNNKNNNKNNVVAPVVASVAAFFVIVSLVTIFWSRKRRQQAKKTEAENSKTNERLELNRRQFSYSEILIITNNFEKVLGKGGFGTVYHGFLDDTQVAVKVLSPSSRQGYKQFEAEVKLLLRVHHRNLTTLVGYCYEDTNMALIYEFMANGNLEDHLSDKNKETLSWELRLQIALDAAQGLEYLHNGCKPPIVHRDVKTTNILLDDKLRAKISDFGLSRSFLVEDDSHVSTTVAGTPGYLDPEIHGTNWFTEKTDVYSFGVVLLKIITNQPVIARASENIHITQCVTPLITNGDIETIVDHRLSGAYSVNSVWKFMELAMDCVYSNAMRRPNMSQVVIELTECLAMERYRIMEGQSFQTENPSEVFSMNLHTGESPLAR</sequence>
<evidence type="ECO:0000256" key="19">
    <source>
        <dbReference type="SAM" id="Phobius"/>
    </source>
</evidence>
<dbReference type="PANTHER" id="PTHR45631:SF180">
    <property type="entry name" value="PROTEIN KINASE DOMAIN-CONTAINING PROTEIN"/>
    <property type="match status" value="1"/>
</dbReference>
<evidence type="ECO:0000256" key="3">
    <source>
        <dbReference type="ARBA" id="ARBA00022527"/>
    </source>
</evidence>
<keyword evidence="3" id="KW-0723">Serine/threonine-protein kinase</keyword>
<evidence type="ECO:0000256" key="13">
    <source>
        <dbReference type="ARBA" id="ARBA00022989"/>
    </source>
</evidence>
<feature type="domain" description="Protein kinase" evidence="21">
    <location>
        <begin position="579"/>
        <end position="850"/>
    </location>
</feature>
<dbReference type="Pfam" id="PF13855">
    <property type="entry name" value="LRR_8"/>
    <property type="match status" value="1"/>
</dbReference>
<evidence type="ECO:0000256" key="6">
    <source>
        <dbReference type="ARBA" id="ARBA00022679"/>
    </source>
</evidence>
<keyword evidence="10 18" id="KW-0547">Nucleotide-binding</keyword>
<dbReference type="InterPro" id="IPR008271">
    <property type="entry name" value="Ser/Thr_kinase_AS"/>
</dbReference>
<evidence type="ECO:0000256" key="4">
    <source>
        <dbReference type="ARBA" id="ARBA00022553"/>
    </source>
</evidence>
<dbReference type="Gene3D" id="3.30.200.20">
    <property type="entry name" value="Phosphorylase Kinase, domain 1"/>
    <property type="match status" value="1"/>
</dbReference>
<evidence type="ECO:0000313" key="23">
    <source>
        <dbReference type="Proteomes" id="UP001159364"/>
    </source>
</evidence>
<evidence type="ECO:0000256" key="12">
    <source>
        <dbReference type="ARBA" id="ARBA00022840"/>
    </source>
</evidence>
<dbReference type="PANTHER" id="PTHR45631">
    <property type="entry name" value="OS07G0107800 PROTEIN-RELATED"/>
    <property type="match status" value="1"/>
</dbReference>